<gene>
    <name evidence="8" type="primary">dosC_2</name>
    <name evidence="9" type="ORF">CAZ10_06805</name>
    <name evidence="10" type="ORF">IPC1295_19975</name>
    <name evidence="8" type="ORF">PAERUG_P19_London_7_VIM_2_05_10_06131</name>
</gene>
<dbReference type="PANTHER" id="PTHR45138">
    <property type="entry name" value="REGULATORY COMPONENTS OF SENSORY TRANSDUCTION SYSTEM"/>
    <property type="match status" value="1"/>
</dbReference>
<protein>
    <recommendedName>
        <fullName evidence="3">diguanylate cyclase</fullName>
        <ecNumber evidence="3">2.7.7.65</ecNumber>
    </recommendedName>
</protein>
<evidence type="ECO:0000256" key="6">
    <source>
        <dbReference type="SAM" id="Phobius"/>
    </source>
</evidence>
<keyword evidence="6" id="KW-0812">Transmembrane</keyword>
<dbReference type="GO" id="GO:1902201">
    <property type="term" value="P:negative regulation of bacterial-type flagellum-dependent cell motility"/>
    <property type="evidence" value="ECO:0007669"/>
    <property type="project" value="TreeGrafter"/>
</dbReference>
<keyword evidence="6" id="KW-1133">Transmembrane helix</keyword>
<dbReference type="Gene3D" id="3.30.70.270">
    <property type="match status" value="1"/>
</dbReference>
<feature type="transmembrane region" description="Helical" evidence="6">
    <location>
        <begin position="100"/>
        <end position="119"/>
    </location>
</feature>
<comment type="catalytic activity">
    <reaction evidence="4">
        <text>2 GTP = 3',3'-c-di-GMP + 2 diphosphate</text>
        <dbReference type="Rhea" id="RHEA:24898"/>
        <dbReference type="ChEBI" id="CHEBI:33019"/>
        <dbReference type="ChEBI" id="CHEBI:37565"/>
        <dbReference type="ChEBI" id="CHEBI:58805"/>
        <dbReference type="EC" id="2.7.7.65"/>
    </reaction>
</comment>
<dbReference type="SMART" id="SM00267">
    <property type="entry name" value="GGDEF"/>
    <property type="match status" value="1"/>
</dbReference>
<proteinExistence type="predicted"/>
<evidence type="ECO:0000313" key="9">
    <source>
        <dbReference type="EMBL" id="OTI63925.1"/>
    </source>
</evidence>
<dbReference type="Proteomes" id="UP000045039">
    <property type="component" value="Unassembled WGS sequence"/>
</dbReference>
<dbReference type="AlphaFoldDB" id="A0A0C7D5R8"/>
<evidence type="ECO:0000313" key="11">
    <source>
        <dbReference type="Proteomes" id="UP000045039"/>
    </source>
</evidence>
<accession>A0A0C7D5R8</accession>
<evidence type="ECO:0000259" key="7">
    <source>
        <dbReference type="PROSITE" id="PS50887"/>
    </source>
</evidence>
<evidence type="ECO:0000313" key="8">
    <source>
        <dbReference type="EMBL" id="CRP95106.1"/>
    </source>
</evidence>
<comment type="caution">
    <text evidence="8">The sequence shown here is derived from an EMBL/GenBank/DDBJ whole genome shotgun (WGS) entry which is preliminary data.</text>
</comment>
<dbReference type="InterPro" id="IPR000160">
    <property type="entry name" value="GGDEF_dom"/>
</dbReference>
<comment type="subcellular location">
    <subcellularLocation>
        <location evidence="2">Cell inner membrane</location>
    </subcellularLocation>
</comment>
<dbReference type="GO" id="GO:0052621">
    <property type="term" value="F:diguanylate cyclase activity"/>
    <property type="evidence" value="ECO:0007669"/>
    <property type="project" value="UniProtKB-EC"/>
</dbReference>
<dbReference type="InterPro" id="IPR029787">
    <property type="entry name" value="Nucleotide_cyclase"/>
</dbReference>
<dbReference type="EMBL" id="NSNE01000012">
    <property type="protein sequence ID" value="RPM12171.1"/>
    <property type="molecule type" value="Genomic_DNA"/>
</dbReference>
<dbReference type="FunFam" id="3.30.70.270:FF:000001">
    <property type="entry name" value="Diguanylate cyclase domain protein"/>
    <property type="match status" value="1"/>
</dbReference>
<evidence type="ECO:0000256" key="2">
    <source>
        <dbReference type="ARBA" id="ARBA00004533"/>
    </source>
</evidence>
<reference evidence="10 13" key="5">
    <citation type="submission" date="2019-01" db="EMBL/GenBank/DDBJ databases">
        <title>The Pseudomonas aeruginosa pan-genome provides new insights on its population structure, horizontal gene transfer and pathogenicity.</title>
        <authorList>
            <person name="Freschi L."/>
            <person name="Vincent A.T."/>
            <person name="Jeukens J."/>
            <person name="Emond-Rheault J.-G."/>
            <person name="Kukavica-Ibrulj I."/>
            <person name="Dupont M.-J."/>
            <person name="Charette S.J."/>
            <person name="Boyle B."/>
            <person name="Levesque R.C."/>
        </authorList>
    </citation>
    <scope>NUCLEOTIDE SEQUENCE [LARGE SCALE GENOMIC DNA]</scope>
    <source>
        <strain evidence="10 13">PA-W36</strain>
    </source>
</reference>
<evidence type="ECO:0000256" key="1">
    <source>
        <dbReference type="ARBA" id="ARBA00001946"/>
    </source>
</evidence>
<feature type="transmembrane region" description="Helical" evidence="6">
    <location>
        <begin position="69"/>
        <end position="88"/>
    </location>
</feature>
<reference evidence="8" key="1">
    <citation type="submission" date="2015-06" db="EMBL/GenBank/DDBJ databases">
        <authorList>
            <person name="Radhakrishnan R."/>
            <person name="Underwood A."/>
            <person name="Al-Shahib A."/>
        </authorList>
    </citation>
    <scope>NUCLEOTIDE SEQUENCE</scope>
    <source>
        <strain evidence="8">P19_London_7_VIM_2_05_10</strain>
    </source>
</reference>
<keyword evidence="8" id="KW-0808">Transferase</keyword>
<dbReference type="InterPro" id="IPR043128">
    <property type="entry name" value="Rev_trsase/Diguanyl_cyclase"/>
</dbReference>
<dbReference type="CDD" id="cd01949">
    <property type="entry name" value="GGDEF"/>
    <property type="match status" value="1"/>
</dbReference>
<dbReference type="Proteomes" id="UP000284767">
    <property type="component" value="Unassembled WGS sequence"/>
</dbReference>
<sequence>MARTTLESIQHAIEVNSSLALPIALENLSRLTHLALLTVPFNLIHILVFSLKDFRPDLGHQLWRQEIMYAHGAMALLFGGIGLLALWLRRQPPKLWRMRLLILLGGAGIIGFGVAIACIDQRITSNITPLLLACFACAMFILIRPAYAVPFYGLAMLAFEVAMDHAQADPQLRLSNQANGLTAFGLGLLLSLILWHGHVRNLRQQRKLELQRQELEEKNRQLEYLAGHDPLTGLFNRREFDQLVLMELARIARQPQPLSLLMVDLDHFKYINDRYGHPFGDEVIRHAANLLRGNTRSSDSVARLGGEEFLLLLPDTAEQQARSLAEKLRERLEGTPLATQDGVLCLTASFGVASLDGGGQASYEQLYSAADQALYRAKSSGRNRVEVIRLASLAESLR</sequence>
<evidence type="ECO:0000256" key="3">
    <source>
        <dbReference type="ARBA" id="ARBA00012528"/>
    </source>
</evidence>
<dbReference type="GO" id="GO:0043709">
    <property type="term" value="P:cell adhesion involved in single-species biofilm formation"/>
    <property type="evidence" value="ECO:0007669"/>
    <property type="project" value="TreeGrafter"/>
</dbReference>
<dbReference type="NCBIfam" id="TIGR00254">
    <property type="entry name" value="GGDEF"/>
    <property type="match status" value="1"/>
</dbReference>
<dbReference type="EMBL" id="CVVU01000256">
    <property type="protein sequence ID" value="CRP95106.1"/>
    <property type="molecule type" value="Genomic_DNA"/>
</dbReference>
<feature type="coiled-coil region" evidence="5">
    <location>
        <begin position="198"/>
        <end position="225"/>
    </location>
</feature>
<dbReference type="PROSITE" id="PS50887">
    <property type="entry name" value="GGDEF"/>
    <property type="match status" value="1"/>
</dbReference>
<dbReference type="InterPro" id="IPR050469">
    <property type="entry name" value="Diguanylate_Cyclase"/>
</dbReference>
<feature type="transmembrane region" description="Helical" evidence="6">
    <location>
        <begin position="131"/>
        <end position="158"/>
    </location>
</feature>
<dbReference type="Pfam" id="PF00990">
    <property type="entry name" value="GGDEF"/>
    <property type="match status" value="1"/>
</dbReference>
<dbReference type="SUPFAM" id="SSF55073">
    <property type="entry name" value="Nucleotide cyclase"/>
    <property type="match status" value="1"/>
</dbReference>
<dbReference type="OMA" id="HANQEPI"/>
<feature type="domain" description="GGDEF" evidence="7">
    <location>
        <begin position="256"/>
        <end position="390"/>
    </location>
</feature>
<evidence type="ECO:0000256" key="4">
    <source>
        <dbReference type="ARBA" id="ARBA00034247"/>
    </source>
</evidence>
<accession>A0A1S1C4F5</accession>
<evidence type="ECO:0000256" key="5">
    <source>
        <dbReference type="SAM" id="Coils"/>
    </source>
</evidence>
<name>A0A0C7D5R8_PSEAI</name>
<dbReference type="PANTHER" id="PTHR45138:SF9">
    <property type="entry name" value="DIGUANYLATE CYCLASE DGCM-RELATED"/>
    <property type="match status" value="1"/>
</dbReference>
<reference evidence="11" key="2">
    <citation type="submission" date="2015-06" db="EMBL/GenBank/DDBJ databases">
        <authorList>
            <person name="Radhakrishnan Rajesh"/>
            <person name="Underwood Anthony"/>
            <person name="Al-Shahib Ali"/>
        </authorList>
    </citation>
    <scope>NUCLEOTIDE SEQUENCE [LARGE SCALE GENOMIC DNA]</scope>
    <source>
        <strain evidence="11">P19_London_7_VIM_2_05_10</strain>
    </source>
</reference>
<keyword evidence="6" id="KW-0472">Membrane</keyword>
<reference evidence="10 13" key="4">
    <citation type="submission" date="2017-08" db="EMBL/GenBank/DDBJ databases">
        <authorList>
            <person name="Feschi L."/>
            <person name="Jeukens J."/>
            <person name="Emond-Rheault J.-G."/>
            <person name="Kukavica-Ibrulj I."/>
            <person name="Boyle B."/>
            <person name="Levesque R.C."/>
        </authorList>
    </citation>
    <scope>NUCLEOTIDE SEQUENCE [LARGE SCALE GENOMIC DNA]</scope>
    <source>
        <strain evidence="10 13">PA-W36</strain>
    </source>
</reference>
<feature type="transmembrane region" description="Helical" evidence="6">
    <location>
        <begin position="31"/>
        <end position="49"/>
    </location>
</feature>
<feature type="transmembrane region" description="Helical" evidence="6">
    <location>
        <begin position="178"/>
        <end position="197"/>
    </location>
</feature>
<dbReference type="Proteomes" id="UP000194857">
    <property type="component" value="Unassembled WGS sequence"/>
</dbReference>
<dbReference type="SMR" id="A0A0C7D5R8"/>
<evidence type="ECO:0000313" key="10">
    <source>
        <dbReference type="EMBL" id="RPM12171.1"/>
    </source>
</evidence>
<dbReference type="RefSeq" id="WP_003082226.1">
    <property type="nucleotide sequence ID" value="NZ_AP014839.1"/>
</dbReference>
<organism evidence="8 11">
    <name type="scientific">Pseudomonas aeruginosa</name>
    <dbReference type="NCBI Taxonomy" id="287"/>
    <lineage>
        <taxon>Bacteria</taxon>
        <taxon>Pseudomonadati</taxon>
        <taxon>Pseudomonadota</taxon>
        <taxon>Gammaproteobacteria</taxon>
        <taxon>Pseudomonadales</taxon>
        <taxon>Pseudomonadaceae</taxon>
        <taxon>Pseudomonas</taxon>
    </lineage>
</organism>
<comment type="cofactor">
    <cofactor evidence="1">
        <name>Mg(2+)</name>
        <dbReference type="ChEBI" id="CHEBI:18420"/>
    </cofactor>
</comment>
<dbReference type="EMBL" id="NFFZ01000003">
    <property type="protein sequence ID" value="OTI63925.1"/>
    <property type="molecule type" value="Genomic_DNA"/>
</dbReference>
<keyword evidence="8" id="KW-0548">Nucleotidyltransferase</keyword>
<dbReference type="EC" id="2.7.7.65" evidence="3"/>
<reference evidence="9 12" key="3">
    <citation type="submission" date="2017-05" db="EMBL/GenBank/DDBJ databases">
        <authorList>
            <person name="Song R."/>
            <person name="Chenine A.L."/>
            <person name="Ruprecht R.M."/>
        </authorList>
    </citation>
    <scope>NUCLEOTIDE SEQUENCE [LARGE SCALE GENOMIC DNA]</scope>
    <source>
        <strain evidence="9 12">S567_C10_BS</strain>
    </source>
</reference>
<keyword evidence="5" id="KW-0175">Coiled coil</keyword>
<evidence type="ECO:0000313" key="12">
    <source>
        <dbReference type="Proteomes" id="UP000194857"/>
    </source>
</evidence>
<dbReference type="GO" id="GO:0005886">
    <property type="term" value="C:plasma membrane"/>
    <property type="evidence" value="ECO:0007669"/>
    <property type="project" value="UniProtKB-SubCell"/>
</dbReference>
<evidence type="ECO:0000313" key="13">
    <source>
        <dbReference type="Proteomes" id="UP000284767"/>
    </source>
</evidence>